<dbReference type="PATRIC" id="fig|1114972.6.peg.2005"/>
<evidence type="ECO:0000256" key="8">
    <source>
        <dbReference type="ARBA" id="ARBA00023136"/>
    </source>
</evidence>
<dbReference type="PANTHER" id="PTHR45453">
    <property type="entry name" value="PHOSPHATE REGULON SENSOR PROTEIN PHOR"/>
    <property type="match status" value="1"/>
</dbReference>
<dbReference type="FunFam" id="3.30.565.10:FF:000006">
    <property type="entry name" value="Sensor histidine kinase WalK"/>
    <property type="match status" value="1"/>
</dbReference>
<feature type="domain" description="Histidine kinase" evidence="11">
    <location>
        <begin position="231"/>
        <end position="448"/>
    </location>
</feature>
<dbReference type="FunFam" id="1.10.287.130:FF:000001">
    <property type="entry name" value="Two-component sensor histidine kinase"/>
    <property type="match status" value="1"/>
</dbReference>
<dbReference type="EMBL" id="AZFF01000004">
    <property type="protein sequence ID" value="KRL56328.1"/>
    <property type="molecule type" value="Genomic_DNA"/>
</dbReference>
<dbReference type="InterPro" id="IPR050351">
    <property type="entry name" value="BphY/WalK/GraS-like"/>
</dbReference>
<name>A0A0R1RT86_9LACO</name>
<keyword evidence="10" id="KW-1133">Transmembrane helix</keyword>
<dbReference type="InterPro" id="IPR005467">
    <property type="entry name" value="His_kinase_dom"/>
</dbReference>
<feature type="region of interest" description="Disordered" evidence="9">
    <location>
        <begin position="96"/>
        <end position="118"/>
    </location>
</feature>
<accession>A0A0R1RT86</accession>
<evidence type="ECO:0000256" key="2">
    <source>
        <dbReference type="ARBA" id="ARBA00004370"/>
    </source>
</evidence>
<evidence type="ECO:0000256" key="6">
    <source>
        <dbReference type="ARBA" id="ARBA00022777"/>
    </source>
</evidence>
<keyword evidence="4" id="KW-0597">Phosphoprotein</keyword>
<evidence type="ECO:0000256" key="1">
    <source>
        <dbReference type="ARBA" id="ARBA00000085"/>
    </source>
</evidence>
<feature type="transmembrane region" description="Helical" evidence="10">
    <location>
        <begin position="192"/>
        <end position="211"/>
    </location>
</feature>
<dbReference type="STRING" id="1114972.FD35_GL001962"/>
<evidence type="ECO:0000313" key="12">
    <source>
        <dbReference type="EMBL" id="KRL56328.1"/>
    </source>
</evidence>
<dbReference type="CDD" id="cd00082">
    <property type="entry name" value="HisKA"/>
    <property type="match status" value="1"/>
</dbReference>
<keyword evidence="5" id="KW-0808">Transferase</keyword>
<evidence type="ECO:0000256" key="5">
    <source>
        <dbReference type="ARBA" id="ARBA00022679"/>
    </source>
</evidence>
<keyword evidence="10" id="KW-0812">Transmembrane</keyword>
<dbReference type="InterPro" id="IPR036890">
    <property type="entry name" value="HATPase_C_sf"/>
</dbReference>
<dbReference type="SUPFAM" id="SSF55874">
    <property type="entry name" value="ATPase domain of HSP90 chaperone/DNA topoisomerase II/histidine kinase"/>
    <property type="match status" value="1"/>
</dbReference>
<evidence type="ECO:0000313" key="13">
    <source>
        <dbReference type="Proteomes" id="UP000051999"/>
    </source>
</evidence>
<keyword evidence="7" id="KW-0902">Two-component regulatory system</keyword>
<comment type="catalytic activity">
    <reaction evidence="1">
        <text>ATP + protein L-histidine = ADP + protein N-phospho-L-histidine.</text>
        <dbReference type="EC" id="2.7.13.3"/>
    </reaction>
</comment>
<dbReference type="OrthoDB" id="9813151at2"/>
<gene>
    <name evidence="12" type="ORF">FD35_GL001962</name>
</gene>
<dbReference type="EC" id="2.7.13.3" evidence="3"/>
<dbReference type="InterPro" id="IPR004358">
    <property type="entry name" value="Sig_transdc_His_kin-like_C"/>
</dbReference>
<dbReference type="AlphaFoldDB" id="A0A0R1RT86"/>
<proteinExistence type="predicted"/>
<dbReference type="RefSeq" id="WP_017262617.1">
    <property type="nucleotide sequence ID" value="NZ_AZFF01000004.1"/>
</dbReference>
<dbReference type="Pfam" id="PF02518">
    <property type="entry name" value="HATPase_c"/>
    <property type="match status" value="1"/>
</dbReference>
<evidence type="ECO:0000256" key="10">
    <source>
        <dbReference type="SAM" id="Phobius"/>
    </source>
</evidence>
<dbReference type="SMART" id="SM00388">
    <property type="entry name" value="HisKA"/>
    <property type="match status" value="1"/>
</dbReference>
<reference evidence="12 13" key="1">
    <citation type="journal article" date="2015" name="Genome Announc.">
        <title>Expanding the biotechnology potential of lactobacilli through comparative genomics of 213 strains and associated genera.</title>
        <authorList>
            <person name="Sun Z."/>
            <person name="Harris H.M."/>
            <person name="McCann A."/>
            <person name="Guo C."/>
            <person name="Argimon S."/>
            <person name="Zhang W."/>
            <person name="Yang X."/>
            <person name="Jeffery I.B."/>
            <person name="Cooney J.C."/>
            <person name="Kagawa T.F."/>
            <person name="Liu W."/>
            <person name="Song Y."/>
            <person name="Salvetti E."/>
            <person name="Wrobel A."/>
            <person name="Rasinkangas P."/>
            <person name="Parkhill J."/>
            <person name="Rea M.C."/>
            <person name="O'Sullivan O."/>
            <person name="Ritari J."/>
            <person name="Douillard F.P."/>
            <person name="Paul Ross R."/>
            <person name="Yang R."/>
            <person name="Briner A.E."/>
            <person name="Felis G.E."/>
            <person name="de Vos W.M."/>
            <person name="Barrangou R."/>
            <person name="Klaenhammer T.R."/>
            <person name="Caufield P.W."/>
            <person name="Cui Y."/>
            <person name="Zhang H."/>
            <person name="O'Toole P.W."/>
        </authorList>
    </citation>
    <scope>NUCLEOTIDE SEQUENCE [LARGE SCALE GENOMIC DNA]</scope>
    <source>
        <strain evidence="12 13">DSM 15814</strain>
    </source>
</reference>
<dbReference type="SMART" id="SM00387">
    <property type="entry name" value="HATPase_c"/>
    <property type="match status" value="1"/>
</dbReference>
<evidence type="ECO:0000256" key="3">
    <source>
        <dbReference type="ARBA" id="ARBA00012438"/>
    </source>
</evidence>
<dbReference type="GO" id="GO:0005886">
    <property type="term" value="C:plasma membrane"/>
    <property type="evidence" value="ECO:0007669"/>
    <property type="project" value="TreeGrafter"/>
</dbReference>
<protein>
    <recommendedName>
        <fullName evidence="3">histidine kinase</fullName>
        <ecNumber evidence="3">2.7.13.3</ecNumber>
    </recommendedName>
</protein>
<keyword evidence="13" id="KW-1185">Reference proteome</keyword>
<dbReference type="InterPro" id="IPR003594">
    <property type="entry name" value="HATPase_dom"/>
</dbReference>
<dbReference type="InterPro" id="IPR036097">
    <property type="entry name" value="HisK_dim/P_sf"/>
</dbReference>
<evidence type="ECO:0000256" key="9">
    <source>
        <dbReference type="SAM" id="MobiDB-lite"/>
    </source>
</evidence>
<comment type="caution">
    <text evidence="12">The sequence shown here is derived from an EMBL/GenBank/DDBJ whole genome shotgun (WGS) entry which is preliminary data.</text>
</comment>
<dbReference type="Gene3D" id="3.30.565.10">
    <property type="entry name" value="Histidine kinase-like ATPase, C-terminal domain"/>
    <property type="match status" value="1"/>
</dbReference>
<dbReference type="Pfam" id="PF00512">
    <property type="entry name" value="HisKA"/>
    <property type="match status" value="1"/>
</dbReference>
<dbReference type="InterPro" id="IPR003661">
    <property type="entry name" value="HisK_dim/P_dom"/>
</dbReference>
<evidence type="ECO:0000259" key="11">
    <source>
        <dbReference type="PROSITE" id="PS50109"/>
    </source>
</evidence>
<dbReference type="PROSITE" id="PS50109">
    <property type="entry name" value="HIS_KIN"/>
    <property type="match status" value="1"/>
</dbReference>
<dbReference type="GO" id="GO:0004721">
    <property type="term" value="F:phosphoprotein phosphatase activity"/>
    <property type="evidence" value="ECO:0007669"/>
    <property type="project" value="TreeGrafter"/>
</dbReference>
<feature type="transmembrane region" description="Helical" evidence="10">
    <location>
        <begin position="15"/>
        <end position="40"/>
    </location>
</feature>
<dbReference type="SUPFAM" id="SSF47384">
    <property type="entry name" value="Homodimeric domain of signal transducing histidine kinase"/>
    <property type="match status" value="1"/>
</dbReference>
<dbReference type="Proteomes" id="UP000051999">
    <property type="component" value="Unassembled WGS sequence"/>
</dbReference>
<dbReference type="PANTHER" id="PTHR45453:SF1">
    <property type="entry name" value="PHOSPHATE REGULON SENSOR PROTEIN PHOR"/>
    <property type="match status" value="1"/>
</dbReference>
<dbReference type="Gene3D" id="1.10.287.130">
    <property type="match status" value="1"/>
</dbReference>
<sequence length="451" mass="51289">MKTKQAQHAFGKQQWWLFVSELISFAVIFLTLGTILWQVFQPSIYQSVTRGIKVQRQILLGQRVTGGPASQDAYRAIAFRTSLLVFDSDGTLINGNPMAGTPNANNSANQPKKKKKTGSQNDYVNVLQQIKLNPHHLNELRDIRVNGQNNFRTMTIKVPAANNALGYGGYYVMIVTNTDSEHVSVDVFKRTLLWTMVTFWLISILLSYVLARLNMRPILRSWQRQREFVANAAHELRTPLTVIQNKLEMMLTRPNDKVMDQTEQITMSLSEVRRLNSLTSDLLLLARSDSDMTQIRTESVAMAPFLETVIQPYSEIADSQDKHFEENIQLDRDLVIDKQRIHQLIVIFLDNALKYTEAGATISFSARVVNNRWELQVKDTGIGIKDQDKAHVFDRFYRVDKSRSRATGGNGLGLSIAKWIIDSHRGKVTVNDNHPQGTIFTISFPLTKPKK</sequence>
<dbReference type="GO" id="GO:0000155">
    <property type="term" value="F:phosphorelay sensor kinase activity"/>
    <property type="evidence" value="ECO:0007669"/>
    <property type="project" value="InterPro"/>
</dbReference>
<dbReference type="eggNOG" id="COG5002">
    <property type="taxonomic scope" value="Bacteria"/>
</dbReference>
<evidence type="ECO:0000256" key="7">
    <source>
        <dbReference type="ARBA" id="ARBA00023012"/>
    </source>
</evidence>
<dbReference type="GO" id="GO:0016036">
    <property type="term" value="P:cellular response to phosphate starvation"/>
    <property type="evidence" value="ECO:0007669"/>
    <property type="project" value="TreeGrafter"/>
</dbReference>
<evidence type="ECO:0000256" key="4">
    <source>
        <dbReference type="ARBA" id="ARBA00022553"/>
    </source>
</evidence>
<organism evidence="12 13">
    <name type="scientific">Furfurilactobacillus rossiae DSM 15814</name>
    <dbReference type="NCBI Taxonomy" id="1114972"/>
    <lineage>
        <taxon>Bacteria</taxon>
        <taxon>Bacillati</taxon>
        <taxon>Bacillota</taxon>
        <taxon>Bacilli</taxon>
        <taxon>Lactobacillales</taxon>
        <taxon>Lactobacillaceae</taxon>
        <taxon>Furfurilactobacillus</taxon>
    </lineage>
</organism>
<comment type="subcellular location">
    <subcellularLocation>
        <location evidence="2">Membrane</location>
    </subcellularLocation>
</comment>
<keyword evidence="8 10" id="KW-0472">Membrane</keyword>
<keyword evidence="6 12" id="KW-0418">Kinase</keyword>
<dbReference type="PRINTS" id="PR00344">
    <property type="entry name" value="BCTRLSENSOR"/>
</dbReference>